<evidence type="ECO:0000256" key="2">
    <source>
        <dbReference type="ARBA" id="ARBA00004496"/>
    </source>
</evidence>
<evidence type="ECO:0000256" key="8">
    <source>
        <dbReference type="ARBA" id="ARBA00041086"/>
    </source>
</evidence>
<dbReference type="GO" id="GO:1902410">
    <property type="term" value="P:mitotic cytokinetic process"/>
    <property type="evidence" value="ECO:0007669"/>
    <property type="project" value="Ensembl"/>
</dbReference>
<keyword evidence="3" id="KW-0880">Kelch repeat</keyword>
<dbReference type="SUPFAM" id="SSF50965">
    <property type="entry name" value="Galactose oxidase, central domain"/>
    <property type="match status" value="1"/>
</dbReference>
<evidence type="ECO:0000256" key="1">
    <source>
        <dbReference type="ARBA" id="ARBA00004214"/>
    </source>
</evidence>
<name>A0A8C9MQC0_SERCA</name>
<dbReference type="GO" id="GO:0005829">
    <property type="term" value="C:cytosol"/>
    <property type="evidence" value="ECO:0007669"/>
    <property type="project" value="Ensembl"/>
</dbReference>
<dbReference type="GO" id="GO:0030496">
    <property type="term" value="C:midbody"/>
    <property type="evidence" value="ECO:0007669"/>
    <property type="project" value="UniProtKB-SubCell"/>
</dbReference>
<evidence type="ECO:0000256" key="3">
    <source>
        <dbReference type="ARBA" id="ARBA00022441"/>
    </source>
</evidence>
<dbReference type="InterPro" id="IPR006652">
    <property type="entry name" value="Kelch_1"/>
</dbReference>
<proteinExistence type="predicted"/>
<dbReference type="PANTHER" id="PTHR46260">
    <property type="entry name" value="RING-TYPE DOMAIN-CONTAINING PROTEIN"/>
    <property type="match status" value="1"/>
</dbReference>
<dbReference type="SMART" id="SM00612">
    <property type="entry name" value="Kelch"/>
    <property type="match status" value="5"/>
</dbReference>
<dbReference type="Ensembl" id="ENSSCAT00000008109.1">
    <property type="protein sequence ID" value="ENSSCAP00000007131.1"/>
    <property type="gene ID" value="ENSSCAG00000005507.1"/>
</dbReference>
<dbReference type="GeneTree" id="ENSGT00940000160815"/>
<keyword evidence="11" id="KW-1185">Reference proteome</keyword>
<dbReference type="Gene3D" id="2.120.10.80">
    <property type="entry name" value="Kelch-type beta propeller"/>
    <property type="match status" value="2"/>
</dbReference>
<keyword evidence="7" id="KW-0131">Cell cycle</keyword>
<dbReference type="GO" id="GO:0110070">
    <property type="term" value="C:cellularization cleavage furrow"/>
    <property type="evidence" value="ECO:0007669"/>
    <property type="project" value="Ensembl"/>
</dbReference>
<keyword evidence="6" id="KW-0677">Repeat</keyword>
<keyword evidence="5" id="KW-0132">Cell division</keyword>
<protein>
    <recommendedName>
        <fullName evidence="8">Kelch domain-containing protein 8B</fullName>
    </recommendedName>
</protein>
<gene>
    <name evidence="10" type="primary">KLHDC8B</name>
</gene>
<evidence type="ECO:0000256" key="7">
    <source>
        <dbReference type="ARBA" id="ARBA00023306"/>
    </source>
</evidence>
<evidence type="ECO:0000313" key="10">
    <source>
        <dbReference type="Ensembl" id="ENSSCAP00000007131.1"/>
    </source>
</evidence>
<dbReference type="AlphaFoldDB" id="A0A8C9MQC0"/>
<dbReference type="GO" id="GO:0140014">
    <property type="term" value="P:mitotic nuclear division"/>
    <property type="evidence" value="ECO:0007669"/>
    <property type="project" value="Ensembl"/>
</dbReference>
<keyword evidence="4" id="KW-0963">Cytoplasm</keyword>
<dbReference type="PANTHER" id="PTHR46260:SF2">
    <property type="entry name" value="KELCH DOMAIN-CONTAINING PROTEIN 8B"/>
    <property type="match status" value="1"/>
</dbReference>
<dbReference type="InterPro" id="IPR011043">
    <property type="entry name" value="Gal_Oxase/kelch_b-propeller"/>
</dbReference>
<reference evidence="10" key="2">
    <citation type="submission" date="2025-09" db="UniProtKB">
        <authorList>
            <consortium name="Ensembl"/>
        </authorList>
    </citation>
    <scope>IDENTIFICATION</scope>
</reference>
<dbReference type="InterPro" id="IPR015915">
    <property type="entry name" value="Kelch-typ_b-propeller"/>
</dbReference>
<evidence type="ECO:0000313" key="11">
    <source>
        <dbReference type="Proteomes" id="UP000694409"/>
    </source>
</evidence>
<evidence type="ECO:0000256" key="4">
    <source>
        <dbReference type="ARBA" id="ARBA00022490"/>
    </source>
</evidence>
<dbReference type="Pfam" id="PF01344">
    <property type="entry name" value="Kelch_1"/>
    <property type="match status" value="3"/>
</dbReference>
<dbReference type="GO" id="GO:0098813">
    <property type="term" value="P:nuclear chromosome segregation"/>
    <property type="evidence" value="ECO:0007669"/>
    <property type="project" value="Ensembl"/>
</dbReference>
<reference evidence="10" key="1">
    <citation type="submission" date="2025-08" db="UniProtKB">
        <authorList>
            <consortium name="Ensembl"/>
        </authorList>
    </citation>
    <scope>IDENTIFICATION</scope>
</reference>
<comment type="subcellular location">
    <subcellularLocation>
        <location evidence="2">Cytoplasm</location>
    </subcellularLocation>
    <subcellularLocation>
        <location evidence="1">Midbody</location>
    </subcellularLocation>
</comment>
<comment type="function">
    <text evidence="9">Involved in pinching off the separated nuclei at the cleavage furrow and in cytokinesis. Required for mitotic integrity and maintenance of chromosomal stability. Protects cells against mitotic errors, centrosomal amplification, micronucleus formation and aneuploidy. Plays a key role of midbody function involving abscission of the daughter cells during cytokinesis and appropriate chromosomal and nuclear segregation into the daughter cells.</text>
</comment>
<evidence type="ECO:0000256" key="5">
    <source>
        <dbReference type="ARBA" id="ARBA00022618"/>
    </source>
</evidence>
<accession>A0A8C9MQC0</accession>
<evidence type="ECO:0000256" key="6">
    <source>
        <dbReference type="ARBA" id="ARBA00022737"/>
    </source>
</evidence>
<sequence>RQHTAREGRAWVSPAPLPVRVPSRPGERGRGTLFVLGGCGGGGRALGTAEVLDLQAQSWTTLPPLPTPRAGAAVLALGKQILVVGGVDAAQSPLASVEVYHVDEGKWEKKAALAQPSMGISAVQRDGAVYALGGMGVDTSPQALVRVYEPAKDHWQPLPSMPTPCYGASAFLQGNKIFILGRCCWGKPSIPCVSTLFYLSSRPPPASTSPLCIGGRQGKLPVTAFEAFDLETRSWTRYPSVPSRRAFAACSCTEADVVLSSTGNQSCPLDSVEGFSLSQKKWEPLPPMPTGRCSCSSCPAPSLLFIIGGVAQGPSGAVEALCLRDVP</sequence>
<evidence type="ECO:0000256" key="9">
    <source>
        <dbReference type="ARBA" id="ARBA00045748"/>
    </source>
</evidence>
<dbReference type="InterPro" id="IPR051746">
    <property type="entry name" value="Kelch_domain_containing_8"/>
</dbReference>
<dbReference type="GO" id="GO:0045171">
    <property type="term" value="C:intercellular bridge"/>
    <property type="evidence" value="ECO:0007669"/>
    <property type="project" value="Ensembl"/>
</dbReference>
<dbReference type="Proteomes" id="UP000694409">
    <property type="component" value="Unassembled WGS sequence"/>
</dbReference>
<organism evidence="10 11">
    <name type="scientific">Serinus canaria</name>
    <name type="common">Island canary</name>
    <name type="synonym">Fringilla canaria</name>
    <dbReference type="NCBI Taxonomy" id="9135"/>
    <lineage>
        <taxon>Eukaryota</taxon>
        <taxon>Metazoa</taxon>
        <taxon>Chordata</taxon>
        <taxon>Craniata</taxon>
        <taxon>Vertebrata</taxon>
        <taxon>Euteleostomi</taxon>
        <taxon>Archelosauria</taxon>
        <taxon>Archosauria</taxon>
        <taxon>Dinosauria</taxon>
        <taxon>Saurischia</taxon>
        <taxon>Theropoda</taxon>
        <taxon>Coelurosauria</taxon>
        <taxon>Aves</taxon>
        <taxon>Neognathae</taxon>
        <taxon>Neoaves</taxon>
        <taxon>Telluraves</taxon>
        <taxon>Australaves</taxon>
        <taxon>Passeriformes</taxon>
        <taxon>Passeroidea</taxon>
        <taxon>Fringillidae</taxon>
        <taxon>Carduelinae</taxon>
        <taxon>Serinus</taxon>
    </lineage>
</organism>